<proteinExistence type="predicted"/>
<name>A0AAV9W490_9PEZI</name>
<accession>A0AAV9W490</accession>
<evidence type="ECO:0000313" key="3">
    <source>
        <dbReference type="Proteomes" id="UP001370758"/>
    </source>
</evidence>
<feature type="chain" id="PRO_5043373309" evidence="1">
    <location>
        <begin position="29"/>
        <end position="386"/>
    </location>
</feature>
<keyword evidence="1" id="KW-0732">Signal</keyword>
<dbReference type="EMBL" id="JAVHJL010000006">
    <property type="protein sequence ID" value="KAK6501439.1"/>
    <property type="molecule type" value="Genomic_DNA"/>
</dbReference>
<reference evidence="2 3" key="1">
    <citation type="submission" date="2023-08" db="EMBL/GenBank/DDBJ databases">
        <authorList>
            <person name="Palmer J.M."/>
        </authorList>
    </citation>
    <scope>NUCLEOTIDE SEQUENCE [LARGE SCALE GENOMIC DNA]</scope>
    <source>
        <strain evidence="2 3">TWF481</strain>
    </source>
</reference>
<keyword evidence="3" id="KW-1185">Reference proteome</keyword>
<dbReference type="Proteomes" id="UP001370758">
    <property type="component" value="Unassembled WGS sequence"/>
</dbReference>
<feature type="signal peptide" evidence="1">
    <location>
        <begin position="1"/>
        <end position="28"/>
    </location>
</feature>
<evidence type="ECO:0000256" key="1">
    <source>
        <dbReference type="SAM" id="SignalP"/>
    </source>
</evidence>
<evidence type="ECO:0000313" key="2">
    <source>
        <dbReference type="EMBL" id="KAK6501439.1"/>
    </source>
</evidence>
<dbReference type="AlphaFoldDB" id="A0AAV9W490"/>
<comment type="caution">
    <text evidence="2">The sequence shown here is derived from an EMBL/GenBank/DDBJ whole genome shotgun (WGS) entry which is preliminary data.</text>
</comment>
<protein>
    <submittedName>
        <fullName evidence="2">Uncharacterized protein</fullName>
    </submittedName>
</protein>
<sequence length="386" mass="43600">MVNSFKDPITTLTAILALTIVSSPSVYGAPVPDDDAPQIIGNPGLSAHSWCAANREEVFRIDMEQDEKKSSIAIPVDTGIYTMPDKDTGVKPEPNPIAGWQYRGHPGSVNAKLKERSFLSNVFEKFVKRQTIQPANPCRHPNPIFPDEGPPSHVDGCNQDPLSPEGFCPHKERNEECTYWCEERRDYFYGKEQRWLPAQEIFPYPDAPLVTVGKGEMISLAIGIDYRFQISLPVLSVGLGVTLSKSWTWTNTRSWSAPKWDVLHPYCAFFTFVPKMVRSCGTVSKWPKWTVLQPMGGFTQLCDWSEKPETIKDACVEFPWRNAKDEVEGILMLVKVECGNEQTLAPPCQQDKKYLLPGVMDETLVSWNMSDPETRRWLDSQGKLKL</sequence>
<gene>
    <name evidence="2" type="ORF">TWF481_009277</name>
</gene>
<organism evidence="2 3">
    <name type="scientific">Arthrobotrys musiformis</name>
    <dbReference type="NCBI Taxonomy" id="47236"/>
    <lineage>
        <taxon>Eukaryota</taxon>
        <taxon>Fungi</taxon>
        <taxon>Dikarya</taxon>
        <taxon>Ascomycota</taxon>
        <taxon>Pezizomycotina</taxon>
        <taxon>Orbiliomycetes</taxon>
        <taxon>Orbiliales</taxon>
        <taxon>Orbiliaceae</taxon>
        <taxon>Arthrobotrys</taxon>
    </lineage>
</organism>